<accession>A0A0A0HTQ0</accession>
<dbReference type="GeneID" id="22587715"/>
<evidence type="ECO:0000313" key="2">
    <source>
        <dbReference type="EMBL" id="KGM92027.1"/>
    </source>
</evidence>
<dbReference type="InParanoid" id="A0A0A0HTQ0"/>
<sequence>MSLLQTYLLDPTRREREFDASGYQEKEFCNGIQKIANALDTRLACSKQLMSGKCNAELLQRLQKENTPIGGKTEKSTSGRAREEW</sequence>
<organism evidence="2 3">
    <name type="scientific">Paracoccidioides brasiliensis (strain Pb18)</name>
    <dbReference type="NCBI Taxonomy" id="502780"/>
    <lineage>
        <taxon>Eukaryota</taxon>
        <taxon>Fungi</taxon>
        <taxon>Dikarya</taxon>
        <taxon>Ascomycota</taxon>
        <taxon>Pezizomycotina</taxon>
        <taxon>Eurotiomycetes</taxon>
        <taxon>Eurotiomycetidae</taxon>
        <taxon>Onygenales</taxon>
        <taxon>Ajellomycetaceae</taxon>
        <taxon>Paracoccidioides</taxon>
    </lineage>
</organism>
<protein>
    <submittedName>
        <fullName evidence="2">Uncharacterized protein</fullName>
    </submittedName>
</protein>
<dbReference type="KEGG" id="pbn:PADG_11818"/>
<dbReference type="Proteomes" id="UP000001628">
    <property type="component" value="Unassembled WGS sequence"/>
</dbReference>
<gene>
    <name evidence="2" type="ORF">PADG_11818</name>
</gene>
<evidence type="ECO:0000313" key="3">
    <source>
        <dbReference type="Proteomes" id="UP000001628"/>
    </source>
</evidence>
<dbReference type="RefSeq" id="XP_010760537.1">
    <property type="nucleotide sequence ID" value="XM_010762235.1"/>
</dbReference>
<feature type="compositionally biased region" description="Basic and acidic residues" evidence="1">
    <location>
        <begin position="72"/>
        <end position="85"/>
    </location>
</feature>
<dbReference type="EMBL" id="KN275961">
    <property type="protein sequence ID" value="KGM92027.1"/>
    <property type="molecule type" value="Genomic_DNA"/>
</dbReference>
<dbReference type="OrthoDB" id="10579380at2759"/>
<dbReference type="AlphaFoldDB" id="A0A0A0HTQ0"/>
<proteinExistence type="predicted"/>
<evidence type="ECO:0000256" key="1">
    <source>
        <dbReference type="SAM" id="MobiDB-lite"/>
    </source>
</evidence>
<name>A0A0A0HTQ0_PARBD</name>
<dbReference type="VEuPathDB" id="FungiDB:PADG_11818"/>
<feature type="region of interest" description="Disordered" evidence="1">
    <location>
        <begin position="65"/>
        <end position="85"/>
    </location>
</feature>
<dbReference type="HOGENOM" id="CLU_2513259_0_0_1"/>
<reference evidence="2 3" key="1">
    <citation type="journal article" date="2011" name="PLoS Genet.">
        <title>Comparative genomic analysis of human fungal pathogens causing paracoccidioidomycosis.</title>
        <authorList>
            <person name="Desjardins C.A."/>
            <person name="Champion M.D."/>
            <person name="Holder J.W."/>
            <person name="Muszewska A."/>
            <person name="Goldberg J."/>
            <person name="Bailao A.M."/>
            <person name="Brigido M.M."/>
            <person name="Ferreira M.E."/>
            <person name="Garcia A.M."/>
            <person name="Grynberg M."/>
            <person name="Gujja S."/>
            <person name="Heiman D.I."/>
            <person name="Henn M.R."/>
            <person name="Kodira C.D."/>
            <person name="Leon-Narvaez H."/>
            <person name="Longo L.V."/>
            <person name="Ma L.J."/>
            <person name="Malavazi I."/>
            <person name="Matsuo A.L."/>
            <person name="Morais F.V."/>
            <person name="Pereira M."/>
            <person name="Rodriguez-Brito S."/>
            <person name="Sakthikumar S."/>
            <person name="Salem-Izacc S.M."/>
            <person name="Sykes S.M."/>
            <person name="Teixeira M.M."/>
            <person name="Vallejo M.C."/>
            <person name="Walter M.E."/>
            <person name="Yandava C."/>
            <person name="Young S."/>
            <person name="Zeng Q."/>
            <person name="Zucker J."/>
            <person name="Felipe M.S."/>
            <person name="Goldman G.H."/>
            <person name="Haas B.J."/>
            <person name="McEwen J.G."/>
            <person name="Nino-Vega G."/>
            <person name="Puccia R."/>
            <person name="San-Blas G."/>
            <person name="Soares C.M."/>
            <person name="Birren B.W."/>
            <person name="Cuomo C.A."/>
        </authorList>
    </citation>
    <scope>NUCLEOTIDE SEQUENCE [LARGE SCALE GENOMIC DNA]</scope>
    <source>
        <strain evidence="2 3">Pb18</strain>
    </source>
</reference>
<keyword evidence="3" id="KW-1185">Reference proteome</keyword>